<sequence length="328" mass="34897">MTTFSWGILGAARIARALIPAIRASGGEVTVLGVRDPGSDRARAFAAEWGIGHVGTYADVIASDVQAVYNPLPNDAHQPWTEAALRAGKHALTEKPLTLNATEAQALADTAAQTGGVLLEAFAYRFQPHVARLREIVASGELGEVRAYRGAFGFPLTHPGDFRWNADKGGGALYDVGCYAVNLARLLLGEPQRVTAQARWTPGGVDLGLSGTLHFAEALGTIDCAFDWGDEASQLFTVVGTAGRLSMDGAFHSKPPGDLTLRVRTAAGEREETYSPVDGYAAMVTHFGRVARGEETARFPPEDAVRQARVLDALFAAAREGREVTVAR</sequence>
<dbReference type="InterPro" id="IPR050984">
    <property type="entry name" value="Gfo/Idh/MocA_domain"/>
</dbReference>
<keyword evidence="6" id="KW-1185">Reference proteome</keyword>
<dbReference type="Gene3D" id="3.40.50.720">
    <property type="entry name" value="NAD(P)-binding Rossmann-like Domain"/>
    <property type="match status" value="1"/>
</dbReference>
<dbReference type="GO" id="GO:0016491">
    <property type="term" value="F:oxidoreductase activity"/>
    <property type="evidence" value="ECO:0007669"/>
    <property type="project" value="UniProtKB-KW"/>
</dbReference>
<feature type="domain" description="GFO/IDH/MocA-like oxidoreductase" evidence="4">
    <location>
        <begin position="131"/>
        <end position="245"/>
    </location>
</feature>
<evidence type="ECO:0000256" key="1">
    <source>
        <dbReference type="ARBA" id="ARBA00010928"/>
    </source>
</evidence>
<gene>
    <name evidence="5" type="ORF">HNQ09_002845</name>
</gene>
<evidence type="ECO:0000313" key="5">
    <source>
        <dbReference type="EMBL" id="MBB5235391.1"/>
    </source>
</evidence>
<dbReference type="InterPro" id="IPR055170">
    <property type="entry name" value="GFO_IDH_MocA-like_dom"/>
</dbReference>
<dbReference type="InterPro" id="IPR000683">
    <property type="entry name" value="Gfo/Idh/MocA-like_OxRdtase_N"/>
</dbReference>
<dbReference type="SUPFAM" id="SSF55347">
    <property type="entry name" value="Glyceraldehyde-3-phosphate dehydrogenase-like, C-terminal domain"/>
    <property type="match status" value="1"/>
</dbReference>
<reference evidence="5 6" key="1">
    <citation type="submission" date="2020-08" db="EMBL/GenBank/DDBJ databases">
        <title>Genomic Encyclopedia of Type Strains, Phase IV (KMG-IV): sequencing the most valuable type-strain genomes for metagenomic binning, comparative biology and taxonomic classification.</title>
        <authorList>
            <person name="Goeker M."/>
        </authorList>
    </citation>
    <scope>NUCLEOTIDE SEQUENCE [LARGE SCALE GENOMIC DNA]</scope>
    <source>
        <strain evidence="5 6">DSM 101791</strain>
    </source>
</reference>
<evidence type="ECO:0000259" key="3">
    <source>
        <dbReference type="Pfam" id="PF01408"/>
    </source>
</evidence>
<evidence type="ECO:0000256" key="2">
    <source>
        <dbReference type="ARBA" id="ARBA00023002"/>
    </source>
</evidence>
<keyword evidence="2" id="KW-0560">Oxidoreductase</keyword>
<proteinExistence type="inferred from homology"/>
<dbReference type="AlphaFoldDB" id="A0A7W8GGT7"/>
<dbReference type="InterPro" id="IPR036291">
    <property type="entry name" value="NAD(P)-bd_dom_sf"/>
</dbReference>
<dbReference type="GO" id="GO:0000166">
    <property type="term" value="F:nucleotide binding"/>
    <property type="evidence" value="ECO:0007669"/>
    <property type="project" value="InterPro"/>
</dbReference>
<dbReference type="RefSeq" id="WP_184030488.1">
    <property type="nucleotide sequence ID" value="NZ_JACHFN010000011.1"/>
</dbReference>
<comment type="similarity">
    <text evidence="1">Belongs to the Gfo/Idh/MocA family.</text>
</comment>
<dbReference type="Proteomes" id="UP000525389">
    <property type="component" value="Unassembled WGS sequence"/>
</dbReference>
<organism evidence="5 6">
    <name type="scientific">Deinococcus budaensis</name>
    <dbReference type="NCBI Taxonomy" id="1665626"/>
    <lineage>
        <taxon>Bacteria</taxon>
        <taxon>Thermotogati</taxon>
        <taxon>Deinococcota</taxon>
        <taxon>Deinococci</taxon>
        <taxon>Deinococcales</taxon>
        <taxon>Deinococcaceae</taxon>
        <taxon>Deinococcus</taxon>
    </lineage>
</organism>
<dbReference type="SUPFAM" id="SSF51735">
    <property type="entry name" value="NAD(P)-binding Rossmann-fold domains"/>
    <property type="match status" value="1"/>
</dbReference>
<dbReference type="EMBL" id="JACHFN010000011">
    <property type="protein sequence ID" value="MBB5235391.1"/>
    <property type="molecule type" value="Genomic_DNA"/>
</dbReference>
<protein>
    <submittedName>
        <fullName evidence="5">Putative dehydrogenase</fullName>
    </submittedName>
</protein>
<dbReference type="Gene3D" id="3.30.360.10">
    <property type="entry name" value="Dihydrodipicolinate Reductase, domain 2"/>
    <property type="match status" value="1"/>
</dbReference>
<dbReference type="Pfam" id="PF22725">
    <property type="entry name" value="GFO_IDH_MocA_C3"/>
    <property type="match status" value="1"/>
</dbReference>
<comment type="caution">
    <text evidence="5">The sequence shown here is derived from an EMBL/GenBank/DDBJ whole genome shotgun (WGS) entry which is preliminary data.</text>
</comment>
<dbReference type="PANTHER" id="PTHR22604">
    <property type="entry name" value="OXIDOREDUCTASES"/>
    <property type="match status" value="1"/>
</dbReference>
<evidence type="ECO:0000259" key="4">
    <source>
        <dbReference type="Pfam" id="PF22725"/>
    </source>
</evidence>
<name>A0A7W8GGT7_9DEIO</name>
<accession>A0A7W8GGT7</accession>
<dbReference type="Pfam" id="PF01408">
    <property type="entry name" value="GFO_IDH_MocA"/>
    <property type="match status" value="1"/>
</dbReference>
<evidence type="ECO:0000313" key="6">
    <source>
        <dbReference type="Proteomes" id="UP000525389"/>
    </source>
</evidence>
<dbReference type="PANTHER" id="PTHR22604:SF105">
    <property type="entry name" value="TRANS-1,2-DIHYDROBENZENE-1,2-DIOL DEHYDROGENASE"/>
    <property type="match status" value="1"/>
</dbReference>
<feature type="domain" description="Gfo/Idh/MocA-like oxidoreductase N-terminal" evidence="3">
    <location>
        <begin position="4"/>
        <end position="119"/>
    </location>
</feature>